<dbReference type="Pfam" id="PF13847">
    <property type="entry name" value="Methyltransf_31"/>
    <property type="match status" value="1"/>
</dbReference>
<dbReference type="EMBL" id="CYRX01000031">
    <property type="protein sequence ID" value="CUH61212.1"/>
    <property type="molecule type" value="Genomic_DNA"/>
</dbReference>
<evidence type="ECO:0000313" key="3">
    <source>
        <dbReference type="Proteomes" id="UP000051298"/>
    </source>
</evidence>
<dbReference type="InterPro" id="IPR029063">
    <property type="entry name" value="SAM-dependent_MTases_sf"/>
</dbReference>
<reference evidence="2 3" key="1">
    <citation type="submission" date="2015-09" db="EMBL/GenBank/DDBJ databases">
        <authorList>
            <consortium name="Swine Surveillance"/>
        </authorList>
    </citation>
    <scope>NUCLEOTIDE SEQUENCE [LARGE SCALE GENOMIC DNA]</scope>
    <source>
        <strain evidence="2 3">CECT 5294</strain>
    </source>
</reference>
<keyword evidence="2" id="KW-0808">Transferase</keyword>
<dbReference type="RefSeq" id="WP_058124010.1">
    <property type="nucleotide sequence ID" value="NZ_CYRX01000031.1"/>
</dbReference>
<dbReference type="GO" id="GO:0032259">
    <property type="term" value="P:methylation"/>
    <property type="evidence" value="ECO:0007669"/>
    <property type="project" value="UniProtKB-KW"/>
</dbReference>
<dbReference type="InterPro" id="IPR025714">
    <property type="entry name" value="Methyltranfer_dom"/>
</dbReference>
<dbReference type="Proteomes" id="UP000051298">
    <property type="component" value="Unassembled WGS sequence"/>
</dbReference>
<keyword evidence="2" id="KW-0489">Methyltransferase</keyword>
<accession>A0A0P1F130</accession>
<sequence>MANAILKRLVRKSLTTLQPLKAGDANESYSHSFNRIYDNEMWTSAGGGSGPGSELSAVLPMCVKLARFIDREKIRSIVDLSCGGMAWWPTALAFAQTDVRFHGVDISSTAINRNKAALRSFDNISFEVGDATSFAPDACDLLVCRETINHLRRDDAQLIVQRMQNLPSRYFALSHFAHAPENPDDTKRARKTGSAFRYTDWNLSLPPFNLPDPLVEIEDLHGRVFAIYQGATYTS</sequence>
<feature type="domain" description="Methyltransferase" evidence="1">
    <location>
        <begin position="77"/>
        <end position="187"/>
    </location>
</feature>
<proteinExistence type="predicted"/>
<dbReference type="eggNOG" id="COG4106">
    <property type="taxonomic scope" value="Bacteria"/>
</dbReference>
<organism evidence="2 3">
    <name type="scientific">Thalassobacter stenotrophicus</name>
    <dbReference type="NCBI Taxonomy" id="266809"/>
    <lineage>
        <taxon>Bacteria</taxon>
        <taxon>Pseudomonadati</taxon>
        <taxon>Pseudomonadota</taxon>
        <taxon>Alphaproteobacteria</taxon>
        <taxon>Rhodobacterales</taxon>
        <taxon>Roseobacteraceae</taxon>
        <taxon>Thalassobacter</taxon>
    </lineage>
</organism>
<name>A0A0P1F130_9RHOB</name>
<dbReference type="STRING" id="266809.PM03_11750"/>
<evidence type="ECO:0000313" key="2">
    <source>
        <dbReference type="EMBL" id="CUH61212.1"/>
    </source>
</evidence>
<evidence type="ECO:0000259" key="1">
    <source>
        <dbReference type="Pfam" id="PF13847"/>
    </source>
</evidence>
<dbReference type="AlphaFoldDB" id="A0A0P1F130"/>
<dbReference type="Gene3D" id="3.40.50.150">
    <property type="entry name" value="Vaccinia Virus protein VP39"/>
    <property type="match status" value="1"/>
</dbReference>
<protein>
    <submittedName>
        <fullName evidence="2">Trans-aconitate methyltransferase</fullName>
    </submittedName>
</protein>
<dbReference type="CDD" id="cd02440">
    <property type="entry name" value="AdoMet_MTases"/>
    <property type="match status" value="1"/>
</dbReference>
<dbReference type="SUPFAM" id="SSF53335">
    <property type="entry name" value="S-adenosyl-L-methionine-dependent methyltransferases"/>
    <property type="match status" value="1"/>
</dbReference>
<dbReference type="GO" id="GO:0008168">
    <property type="term" value="F:methyltransferase activity"/>
    <property type="evidence" value="ECO:0007669"/>
    <property type="project" value="UniProtKB-KW"/>
</dbReference>
<gene>
    <name evidence="2" type="ORF">THS5294_02514</name>
</gene>